<comment type="caution">
    <text evidence="1">The sequence shown here is derived from an EMBL/GenBank/DDBJ whole genome shotgun (WGS) entry which is preliminary data.</text>
</comment>
<protein>
    <submittedName>
        <fullName evidence="1">Phosphoglycerate mutase family protein</fullName>
    </submittedName>
</protein>
<accession>A0A937JDS7</accession>
<dbReference type="Pfam" id="PF00300">
    <property type="entry name" value="His_Phos_1"/>
    <property type="match status" value="1"/>
</dbReference>
<dbReference type="GO" id="GO:0016791">
    <property type="term" value="F:phosphatase activity"/>
    <property type="evidence" value="ECO:0007669"/>
    <property type="project" value="TreeGrafter"/>
</dbReference>
<dbReference type="SMART" id="SM00855">
    <property type="entry name" value="PGAM"/>
    <property type="match status" value="1"/>
</dbReference>
<evidence type="ECO:0000313" key="2">
    <source>
        <dbReference type="Proteomes" id="UP000705230"/>
    </source>
</evidence>
<proteinExistence type="predicted"/>
<dbReference type="CDD" id="cd07040">
    <property type="entry name" value="HP"/>
    <property type="match status" value="1"/>
</dbReference>
<dbReference type="Proteomes" id="UP000705230">
    <property type="component" value="Unassembled WGS sequence"/>
</dbReference>
<dbReference type="InterPro" id="IPR050275">
    <property type="entry name" value="PGM_Phosphatase"/>
</dbReference>
<dbReference type="InterPro" id="IPR029033">
    <property type="entry name" value="His_PPase_superfam"/>
</dbReference>
<sequence>MAIHTLLLIRHGEASASFGEHSDPGLSNRGKEQANNLIDTFSKENLDNFKFISSPKLRAVETAHPLKLQYNKDLVVQNQFSEIPSDDIPPHEKQDWLRGVMSQEIKTLPEAVKLWQNNIMSTLLNIDSDAIIFSHFMVINAVAASVLKNNKLLYFYPDYTSCTKLLVEDNQIIEIIVGDDKKTLINL</sequence>
<evidence type="ECO:0000313" key="1">
    <source>
        <dbReference type="EMBL" id="MBL6903279.1"/>
    </source>
</evidence>
<name>A0A937JDS7_9GAMM</name>
<organism evidence="1 2">
    <name type="scientific">SAR86 cluster bacterium</name>
    <dbReference type="NCBI Taxonomy" id="2030880"/>
    <lineage>
        <taxon>Bacteria</taxon>
        <taxon>Pseudomonadati</taxon>
        <taxon>Pseudomonadota</taxon>
        <taxon>Gammaproteobacteria</taxon>
        <taxon>SAR86 cluster</taxon>
    </lineage>
</organism>
<dbReference type="EMBL" id="JADHSG010000003">
    <property type="protein sequence ID" value="MBL6903279.1"/>
    <property type="molecule type" value="Genomic_DNA"/>
</dbReference>
<dbReference type="SUPFAM" id="SSF53254">
    <property type="entry name" value="Phosphoglycerate mutase-like"/>
    <property type="match status" value="1"/>
</dbReference>
<gene>
    <name evidence="1" type="ORF">ISR29_03655</name>
</gene>
<dbReference type="AlphaFoldDB" id="A0A937JDS7"/>
<dbReference type="Gene3D" id="3.40.50.1240">
    <property type="entry name" value="Phosphoglycerate mutase-like"/>
    <property type="match status" value="1"/>
</dbReference>
<dbReference type="InterPro" id="IPR013078">
    <property type="entry name" value="His_Pase_superF_clade-1"/>
</dbReference>
<reference evidence="1" key="1">
    <citation type="submission" date="2020-10" db="EMBL/GenBank/DDBJ databases">
        <title>Microbiome of the Black Sea water column analyzed by genome centric metagenomics.</title>
        <authorList>
            <person name="Cabello-Yeves P.J."/>
            <person name="Callieri C."/>
            <person name="Picazo A."/>
            <person name="Mehrshad M."/>
            <person name="Haro-Moreno J.M."/>
            <person name="Roda-Garcia J."/>
            <person name="Dzembekova N."/>
            <person name="Slabakova V."/>
            <person name="Slabakova N."/>
            <person name="Moncheva S."/>
            <person name="Rodriguez-Valera F."/>
        </authorList>
    </citation>
    <scope>NUCLEOTIDE SEQUENCE</scope>
    <source>
        <strain evidence="1">BS30m-G43</strain>
    </source>
</reference>
<dbReference type="PANTHER" id="PTHR48100">
    <property type="entry name" value="BROAD-SPECIFICITY PHOSPHATASE YOR283W-RELATED"/>
    <property type="match status" value="1"/>
</dbReference>